<comment type="caution">
    <text evidence="2">The sequence shown here is derived from an EMBL/GenBank/DDBJ whole genome shotgun (WGS) entry which is preliminary data.</text>
</comment>
<evidence type="ECO:0000313" key="3">
    <source>
        <dbReference type="Proteomes" id="UP001629246"/>
    </source>
</evidence>
<evidence type="ECO:0000256" key="1">
    <source>
        <dbReference type="SAM" id="Phobius"/>
    </source>
</evidence>
<feature type="transmembrane region" description="Helical" evidence="1">
    <location>
        <begin position="6"/>
        <end position="31"/>
    </location>
</feature>
<keyword evidence="1" id="KW-1133">Transmembrane helix</keyword>
<proteinExistence type="predicted"/>
<keyword evidence="1" id="KW-0812">Transmembrane</keyword>
<dbReference type="RefSeq" id="WP_408154317.1">
    <property type="nucleotide sequence ID" value="NZ_JAQQFM010000001.1"/>
</dbReference>
<keyword evidence="1" id="KW-0472">Membrane</keyword>
<sequence>MEITELLAMAIPLAGKGFAVGALISAAFIAYGMAGVWRNNRIGAQVP</sequence>
<dbReference type="EMBL" id="JAQQFM010000001">
    <property type="protein sequence ID" value="MFL9923060.1"/>
    <property type="molecule type" value="Genomic_DNA"/>
</dbReference>
<accession>A0ABW9A5C7</accession>
<dbReference type="Proteomes" id="UP001629246">
    <property type="component" value="Unassembled WGS sequence"/>
</dbReference>
<evidence type="ECO:0000313" key="2">
    <source>
        <dbReference type="EMBL" id="MFL9923060.1"/>
    </source>
</evidence>
<name>A0ABW9A5C7_9BURK</name>
<gene>
    <name evidence="2" type="ORF">PQR62_02195</name>
</gene>
<organism evidence="2 3">
    <name type="scientific">Herbaspirillum lusitanum</name>
    <dbReference type="NCBI Taxonomy" id="213312"/>
    <lineage>
        <taxon>Bacteria</taxon>
        <taxon>Pseudomonadati</taxon>
        <taxon>Pseudomonadota</taxon>
        <taxon>Betaproteobacteria</taxon>
        <taxon>Burkholderiales</taxon>
        <taxon>Oxalobacteraceae</taxon>
        <taxon>Herbaspirillum</taxon>
    </lineage>
</organism>
<reference evidence="2 3" key="1">
    <citation type="journal article" date="2024" name="Chem. Sci.">
        <title>Discovery of megapolipeptins by genome mining of a Burkholderiales bacteria collection.</title>
        <authorList>
            <person name="Paulo B.S."/>
            <person name="Recchia M.J.J."/>
            <person name="Lee S."/>
            <person name="Fergusson C.H."/>
            <person name="Romanowski S.B."/>
            <person name="Hernandez A."/>
            <person name="Krull N."/>
            <person name="Liu D.Y."/>
            <person name="Cavanagh H."/>
            <person name="Bos A."/>
            <person name="Gray C.A."/>
            <person name="Murphy B.T."/>
            <person name="Linington R.G."/>
            <person name="Eustaquio A.S."/>
        </authorList>
    </citation>
    <scope>NUCLEOTIDE SEQUENCE [LARGE SCALE GENOMIC DNA]</scope>
    <source>
        <strain evidence="2 3">RL21-008-BIB-A</strain>
    </source>
</reference>
<keyword evidence="3" id="KW-1185">Reference proteome</keyword>
<protein>
    <submittedName>
        <fullName evidence="2">Uncharacterized protein</fullName>
    </submittedName>
</protein>